<dbReference type="Proteomes" id="UP000012045">
    <property type="component" value="Unassembled WGS sequence"/>
</dbReference>
<dbReference type="AlphaFoldDB" id="M7UZD3"/>
<reference evidence="2" key="1">
    <citation type="journal article" date="2013" name="Genome Announc.">
        <title>Draft genome sequence of Botrytis cinerea BcDW1, inoculum for noble rot of grape berries.</title>
        <authorList>
            <person name="Blanco-Ulate B."/>
            <person name="Allen G."/>
            <person name="Powell A.L."/>
            <person name="Cantu D."/>
        </authorList>
    </citation>
    <scope>NUCLEOTIDE SEQUENCE [LARGE SCALE GENOMIC DNA]</scope>
    <source>
        <strain evidence="2">BcDW1</strain>
    </source>
</reference>
<proteinExistence type="predicted"/>
<evidence type="ECO:0000313" key="1">
    <source>
        <dbReference type="EMBL" id="EMR89312.1"/>
    </source>
</evidence>
<gene>
    <name evidence="1" type="ORF">BcDW1_2034</name>
</gene>
<dbReference type="EMBL" id="KB707750">
    <property type="protein sequence ID" value="EMR89312.1"/>
    <property type="molecule type" value="Genomic_DNA"/>
</dbReference>
<protein>
    <submittedName>
        <fullName evidence="1">Uncharacterized protein</fullName>
    </submittedName>
</protein>
<accession>M7UZD3</accession>
<organism evidence="1 2">
    <name type="scientific">Botryotinia fuckeliana (strain BcDW1)</name>
    <name type="common">Noble rot fungus</name>
    <name type="synonym">Botrytis cinerea</name>
    <dbReference type="NCBI Taxonomy" id="1290391"/>
    <lineage>
        <taxon>Eukaryota</taxon>
        <taxon>Fungi</taxon>
        <taxon>Dikarya</taxon>
        <taxon>Ascomycota</taxon>
        <taxon>Pezizomycotina</taxon>
        <taxon>Leotiomycetes</taxon>
        <taxon>Helotiales</taxon>
        <taxon>Sclerotiniaceae</taxon>
        <taxon>Botrytis</taxon>
    </lineage>
</organism>
<name>M7UZD3_BOTF1</name>
<dbReference type="HOGENOM" id="CLU_1288731_0_0_1"/>
<sequence>MFSPSLPLCQVYLTTAPAKNADSNIEPSTQAAVVTKTISIKVDNINPVCRETPFSVSTSSPKVSRSILGYVNIEWNPRSKGFIRNSASKKVARMRLKLDIAGRAIVQKSDWPRPSAVMILIITRTRISSNIAAPAIKVPIGVFCRFADERIMNVDPKDVEQRETPAEKAANAVGYPEPSILSNFIPMMENERAIGIRIPIIAAGNVTHIVLLNI</sequence>
<evidence type="ECO:0000313" key="2">
    <source>
        <dbReference type="Proteomes" id="UP000012045"/>
    </source>
</evidence>